<name>A0ACA9SQQ0_9GLOM</name>
<accession>A0ACA9SQQ0</accession>
<organism evidence="1 2">
    <name type="scientific">Racocetra persica</name>
    <dbReference type="NCBI Taxonomy" id="160502"/>
    <lineage>
        <taxon>Eukaryota</taxon>
        <taxon>Fungi</taxon>
        <taxon>Fungi incertae sedis</taxon>
        <taxon>Mucoromycota</taxon>
        <taxon>Glomeromycotina</taxon>
        <taxon>Glomeromycetes</taxon>
        <taxon>Diversisporales</taxon>
        <taxon>Gigasporaceae</taxon>
        <taxon>Racocetra</taxon>
    </lineage>
</organism>
<reference evidence="1" key="1">
    <citation type="submission" date="2021-06" db="EMBL/GenBank/DDBJ databases">
        <authorList>
            <person name="Kallberg Y."/>
            <person name="Tangrot J."/>
            <person name="Rosling A."/>
        </authorList>
    </citation>
    <scope>NUCLEOTIDE SEQUENCE</scope>
    <source>
        <strain evidence="1">MA461A</strain>
    </source>
</reference>
<dbReference type="Proteomes" id="UP000789920">
    <property type="component" value="Unassembled WGS sequence"/>
</dbReference>
<protein>
    <submittedName>
        <fullName evidence="1">12333_t:CDS:1</fullName>
    </submittedName>
</protein>
<keyword evidence="2" id="KW-1185">Reference proteome</keyword>
<evidence type="ECO:0000313" key="2">
    <source>
        <dbReference type="Proteomes" id="UP000789920"/>
    </source>
</evidence>
<dbReference type="EMBL" id="CAJVQC010151847">
    <property type="protein sequence ID" value="CAG8846554.1"/>
    <property type="molecule type" value="Genomic_DNA"/>
</dbReference>
<comment type="caution">
    <text evidence="1">The sequence shown here is derived from an EMBL/GenBank/DDBJ whole genome shotgun (WGS) entry which is preliminary data.</text>
</comment>
<proteinExistence type="predicted"/>
<feature type="non-terminal residue" evidence="1">
    <location>
        <position position="74"/>
    </location>
</feature>
<evidence type="ECO:0000313" key="1">
    <source>
        <dbReference type="EMBL" id="CAG8846554.1"/>
    </source>
</evidence>
<sequence>MTTFSIANRTDEKNKLTSPLQPTNNELSLEAISLSNISPVNYPNTKSDRSKFINPKTGRIITEFQYKVYDLCAQ</sequence>
<gene>
    <name evidence="1" type="ORF">RPERSI_LOCUS34199</name>
</gene>